<sequence length="754" mass="80783">MRVTEPGPNGQPGGQWVYEYDNLGEQIGVVDPTGVRTGSTYDDLGRAITATIVERKPTLSTHTTNLEYNDAGNKTKEIRPGGRTTLYEVNAVGEVAVETDPTGNVTRFAYDLAGRDTKVTNPLGNATVTEYDLAGRKTGVKNLDSVGTVLREASTGYDADGNPITETSAEGHAISRVFDAAGRVTQLVEPLTATQSITTTFGYDTAGNRTRTTDGRGNAVWTTYNSFGLVEGVTEPATSTYPNVADRTWTSVYDTAGKEITTVQPGGARIDRTFDQLGNLTRQTGAGAETATAERTFGYDLAGRPTAFGDFAIDYNDRGLLMKVVKGAAQESAYSYDGVGNLLQRVDAAGTANYTWDAADRLSTATDPVAGRTLTYGYDTASRVTSVTATGQASEQTFGYDNLDRRISHTVKNGTGGQLALINYGWDKDDNLVSKTTTGVAGAGTNTYGYDRAGRLISWTDPASTTTSYEWDAAGNRTKAGNTVFTYDERNRLTASGGTNYTYTPRGTLSGETANGTTKNLVFDAFDRLISDGSITYGYDALNRVGSRTDGGTVQRFTYSGLDNDLAAVTDAGGVLQAKYSRDPSGQLMALQEGGGAAVAVLHDLRGDLVATFTSTTITDSVAYSPFGEIVAESGTRKNLGYQGEYTDPVSGKVNMLARWYQPGNGGFVSRDTMTLPPGPSVQANRYTYANASPLASVDPTRHYTLDIRRSIKGFRKVQRLSRMSCGIRRRIGYLLPSSARGPYNIVRRIKSVQ</sequence>
<dbReference type="Pfam" id="PF25023">
    <property type="entry name" value="TEN_YD-shell"/>
    <property type="match status" value="1"/>
</dbReference>
<dbReference type="InterPro" id="IPR056823">
    <property type="entry name" value="TEN-like_YD-shell"/>
</dbReference>
<dbReference type="InterPro" id="IPR031325">
    <property type="entry name" value="RHS_repeat"/>
</dbReference>
<keyword evidence="4" id="KW-1185">Reference proteome</keyword>
<dbReference type="InterPro" id="IPR050708">
    <property type="entry name" value="T6SS_VgrG/RHS"/>
</dbReference>
<dbReference type="AlphaFoldDB" id="A0A1G8F1Q3"/>
<dbReference type="OrthoDB" id="4981820at2"/>
<dbReference type="EMBL" id="FNCN01000022">
    <property type="protein sequence ID" value="SDH76014.1"/>
    <property type="molecule type" value="Genomic_DNA"/>
</dbReference>
<accession>A0A1G8F1Q3</accession>
<dbReference type="PANTHER" id="PTHR32305">
    <property type="match status" value="1"/>
</dbReference>
<dbReference type="InterPro" id="IPR022385">
    <property type="entry name" value="Rhs_assc_core"/>
</dbReference>
<evidence type="ECO:0000259" key="2">
    <source>
        <dbReference type="Pfam" id="PF25023"/>
    </source>
</evidence>
<protein>
    <submittedName>
        <fullName evidence="3">RHS repeat-associated core domain-containing protein</fullName>
    </submittedName>
</protein>
<proteinExistence type="predicted"/>
<dbReference type="InterPro" id="IPR006530">
    <property type="entry name" value="YD"/>
</dbReference>
<dbReference type="Pfam" id="PF05593">
    <property type="entry name" value="RHS_repeat"/>
    <property type="match status" value="3"/>
</dbReference>
<gene>
    <name evidence="3" type="ORF">SAMN05421505_12210</name>
</gene>
<evidence type="ECO:0000256" key="1">
    <source>
        <dbReference type="ARBA" id="ARBA00022737"/>
    </source>
</evidence>
<dbReference type="RefSeq" id="WP_093172570.1">
    <property type="nucleotide sequence ID" value="NZ_FNCN01000022.1"/>
</dbReference>
<dbReference type="PANTHER" id="PTHR32305:SF15">
    <property type="entry name" value="PROTEIN RHSA-RELATED"/>
    <property type="match status" value="1"/>
</dbReference>
<feature type="domain" description="Teneurin-like YD-shell" evidence="2">
    <location>
        <begin position="427"/>
        <end position="673"/>
    </location>
</feature>
<dbReference type="Proteomes" id="UP000198923">
    <property type="component" value="Unassembled WGS sequence"/>
</dbReference>
<keyword evidence="1" id="KW-0677">Repeat</keyword>
<dbReference type="NCBIfam" id="TIGR03696">
    <property type="entry name" value="Rhs_assc_core"/>
    <property type="match status" value="1"/>
</dbReference>
<dbReference type="Gene3D" id="2.180.10.10">
    <property type="entry name" value="RHS repeat-associated core"/>
    <property type="match status" value="3"/>
</dbReference>
<organism evidence="3 4">
    <name type="scientific">Sinosporangium album</name>
    <dbReference type="NCBI Taxonomy" id="504805"/>
    <lineage>
        <taxon>Bacteria</taxon>
        <taxon>Bacillati</taxon>
        <taxon>Actinomycetota</taxon>
        <taxon>Actinomycetes</taxon>
        <taxon>Streptosporangiales</taxon>
        <taxon>Streptosporangiaceae</taxon>
        <taxon>Sinosporangium</taxon>
    </lineage>
</organism>
<dbReference type="STRING" id="504805.SAMN05421505_12210"/>
<name>A0A1G8F1Q3_9ACTN</name>
<reference evidence="3 4" key="1">
    <citation type="submission" date="2016-10" db="EMBL/GenBank/DDBJ databases">
        <authorList>
            <person name="de Groot N.N."/>
        </authorList>
    </citation>
    <scope>NUCLEOTIDE SEQUENCE [LARGE SCALE GENOMIC DNA]</scope>
    <source>
        <strain evidence="3 4">CPCC 201354</strain>
    </source>
</reference>
<evidence type="ECO:0000313" key="4">
    <source>
        <dbReference type="Proteomes" id="UP000198923"/>
    </source>
</evidence>
<dbReference type="NCBIfam" id="TIGR01643">
    <property type="entry name" value="YD_repeat_2x"/>
    <property type="match status" value="5"/>
</dbReference>
<evidence type="ECO:0000313" key="3">
    <source>
        <dbReference type="EMBL" id="SDH76014.1"/>
    </source>
</evidence>